<name>A0A0K0FZI2_STRVS</name>
<accession>A0A0K0FZI2</accession>
<proteinExistence type="predicted"/>
<evidence type="ECO:0000313" key="4">
    <source>
        <dbReference type="WBParaSite" id="SVE_1786100.1"/>
    </source>
</evidence>
<dbReference type="WBParaSite" id="SVE_1786100.1">
    <property type="protein sequence ID" value="SVE_1786100.1"/>
    <property type="gene ID" value="SVE_1786100"/>
</dbReference>
<protein>
    <submittedName>
        <fullName evidence="4">Uncharacterized protein</fullName>
    </submittedName>
</protein>
<keyword evidence="2" id="KW-0472">Membrane</keyword>
<organism evidence="3 4">
    <name type="scientific">Strongyloides venezuelensis</name>
    <name type="common">Threadworm</name>
    <dbReference type="NCBI Taxonomy" id="75913"/>
    <lineage>
        <taxon>Eukaryota</taxon>
        <taxon>Metazoa</taxon>
        <taxon>Ecdysozoa</taxon>
        <taxon>Nematoda</taxon>
        <taxon>Chromadorea</taxon>
        <taxon>Rhabditida</taxon>
        <taxon>Tylenchina</taxon>
        <taxon>Panagrolaimomorpha</taxon>
        <taxon>Strongyloidoidea</taxon>
        <taxon>Strongyloididae</taxon>
        <taxon>Strongyloides</taxon>
    </lineage>
</organism>
<feature type="transmembrane region" description="Helical" evidence="2">
    <location>
        <begin position="6"/>
        <end position="27"/>
    </location>
</feature>
<keyword evidence="2" id="KW-1133">Transmembrane helix</keyword>
<evidence type="ECO:0000313" key="3">
    <source>
        <dbReference type="Proteomes" id="UP000035680"/>
    </source>
</evidence>
<feature type="compositionally biased region" description="Basic and acidic residues" evidence="1">
    <location>
        <begin position="44"/>
        <end position="62"/>
    </location>
</feature>
<dbReference type="AlphaFoldDB" id="A0A0K0FZI2"/>
<evidence type="ECO:0000256" key="1">
    <source>
        <dbReference type="SAM" id="MobiDB-lite"/>
    </source>
</evidence>
<reference evidence="3" key="1">
    <citation type="submission" date="2014-07" db="EMBL/GenBank/DDBJ databases">
        <authorList>
            <person name="Martin A.A"/>
            <person name="De Silva N."/>
        </authorList>
    </citation>
    <scope>NUCLEOTIDE SEQUENCE</scope>
</reference>
<keyword evidence="3" id="KW-1185">Reference proteome</keyword>
<reference evidence="4" key="2">
    <citation type="submission" date="2015-08" db="UniProtKB">
        <authorList>
            <consortium name="WormBaseParasite"/>
        </authorList>
    </citation>
    <scope>IDENTIFICATION</scope>
</reference>
<evidence type="ECO:0000256" key="2">
    <source>
        <dbReference type="SAM" id="Phobius"/>
    </source>
</evidence>
<feature type="compositionally biased region" description="Basic residues" evidence="1">
    <location>
        <begin position="119"/>
        <end position="128"/>
    </location>
</feature>
<feature type="region of interest" description="Disordered" evidence="1">
    <location>
        <begin position="31"/>
        <end position="66"/>
    </location>
</feature>
<feature type="region of interest" description="Disordered" evidence="1">
    <location>
        <begin position="116"/>
        <end position="149"/>
    </location>
</feature>
<sequence>MLFFNYLKHYILFILLIELVQFSLFTGSDTLPRDKNKKSRQRKDHNQSKNNSKKEIKKENKKTSFNLHNRVDRLRQQLHVGAYKRKIGRSDSKKQSKVLKSLQNLKELREKIRITNTHQKTHGFRRHSNPTSNQLSFQRPYRRPSYRTRQGKRRSFWSCFG</sequence>
<feature type="compositionally biased region" description="Basic residues" evidence="1">
    <location>
        <begin position="140"/>
        <end position="149"/>
    </location>
</feature>
<dbReference type="Proteomes" id="UP000035680">
    <property type="component" value="Unassembled WGS sequence"/>
</dbReference>
<keyword evidence="2" id="KW-0812">Transmembrane</keyword>